<accession>A0ACC2F9Z1</accession>
<gene>
    <name evidence="1" type="ORF">DPEC_G00320690</name>
</gene>
<name>A0ACC2F9Z1_DALPE</name>
<comment type="caution">
    <text evidence="1">The sequence shown here is derived from an EMBL/GenBank/DDBJ whole genome shotgun (WGS) entry which is preliminary data.</text>
</comment>
<organism evidence="1 2">
    <name type="scientific">Dallia pectoralis</name>
    <name type="common">Alaska blackfish</name>
    <dbReference type="NCBI Taxonomy" id="75939"/>
    <lineage>
        <taxon>Eukaryota</taxon>
        <taxon>Metazoa</taxon>
        <taxon>Chordata</taxon>
        <taxon>Craniata</taxon>
        <taxon>Vertebrata</taxon>
        <taxon>Euteleostomi</taxon>
        <taxon>Actinopterygii</taxon>
        <taxon>Neopterygii</taxon>
        <taxon>Teleostei</taxon>
        <taxon>Protacanthopterygii</taxon>
        <taxon>Esociformes</taxon>
        <taxon>Umbridae</taxon>
        <taxon>Dallia</taxon>
    </lineage>
</organism>
<proteinExistence type="predicted"/>
<protein>
    <submittedName>
        <fullName evidence="1">Uncharacterized protein</fullName>
    </submittedName>
</protein>
<evidence type="ECO:0000313" key="1">
    <source>
        <dbReference type="EMBL" id="KAJ7988156.1"/>
    </source>
</evidence>
<dbReference type="Proteomes" id="UP001157502">
    <property type="component" value="Chromosome 31"/>
</dbReference>
<evidence type="ECO:0000313" key="2">
    <source>
        <dbReference type="Proteomes" id="UP001157502"/>
    </source>
</evidence>
<dbReference type="EMBL" id="CM055758">
    <property type="protein sequence ID" value="KAJ7988156.1"/>
    <property type="molecule type" value="Genomic_DNA"/>
</dbReference>
<keyword evidence="2" id="KW-1185">Reference proteome</keyword>
<sequence>MCTHSQNSRNGYGKHIFMIAVGHTFSSQQVGMSRRETGHRHKPPIWFLRRNDGGRKEVGNWPASHCGPGGKVLLKYKHRSGIRLADPTTHSGLGSIAVISGSTLTPPFFNP</sequence>
<reference evidence="1" key="1">
    <citation type="submission" date="2021-05" db="EMBL/GenBank/DDBJ databases">
        <authorList>
            <person name="Pan Q."/>
            <person name="Jouanno E."/>
            <person name="Zahm M."/>
            <person name="Klopp C."/>
            <person name="Cabau C."/>
            <person name="Louis A."/>
            <person name="Berthelot C."/>
            <person name="Parey E."/>
            <person name="Roest Crollius H."/>
            <person name="Montfort J."/>
            <person name="Robinson-Rechavi M."/>
            <person name="Bouchez O."/>
            <person name="Lampietro C."/>
            <person name="Lopez Roques C."/>
            <person name="Donnadieu C."/>
            <person name="Postlethwait J."/>
            <person name="Bobe J."/>
            <person name="Dillon D."/>
            <person name="Chandos A."/>
            <person name="von Hippel F."/>
            <person name="Guiguen Y."/>
        </authorList>
    </citation>
    <scope>NUCLEOTIDE SEQUENCE</scope>
    <source>
        <strain evidence="1">YG-Jan2019</strain>
    </source>
</reference>